<dbReference type="AlphaFoldDB" id="A0A498CU75"/>
<gene>
    <name evidence="5" type="ORF">D4A47_01285</name>
</gene>
<protein>
    <submittedName>
        <fullName evidence="5">RNA methyltransferase</fullName>
    </submittedName>
</protein>
<evidence type="ECO:0000313" key="6">
    <source>
        <dbReference type="Proteomes" id="UP000276301"/>
    </source>
</evidence>
<dbReference type="Pfam" id="PF22435">
    <property type="entry name" value="MRM3-like_sub_bind"/>
    <property type="match status" value="1"/>
</dbReference>
<dbReference type="SMART" id="SM00967">
    <property type="entry name" value="SpoU_sub_bind"/>
    <property type="match status" value="1"/>
</dbReference>
<dbReference type="Gene3D" id="3.30.1330.30">
    <property type="match status" value="1"/>
</dbReference>
<dbReference type="EMBL" id="RCHT01000001">
    <property type="protein sequence ID" value="RLL14642.1"/>
    <property type="molecule type" value="Genomic_DNA"/>
</dbReference>
<evidence type="ECO:0000259" key="4">
    <source>
        <dbReference type="SMART" id="SM00967"/>
    </source>
</evidence>
<dbReference type="SUPFAM" id="SSF75217">
    <property type="entry name" value="alpha/beta knot"/>
    <property type="match status" value="1"/>
</dbReference>
<comment type="caution">
    <text evidence="5">The sequence shown here is derived from an EMBL/GenBank/DDBJ whole genome shotgun (WGS) entry which is preliminary data.</text>
</comment>
<dbReference type="Pfam" id="PF00588">
    <property type="entry name" value="SpoU_methylase"/>
    <property type="match status" value="1"/>
</dbReference>
<evidence type="ECO:0000256" key="1">
    <source>
        <dbReference type="ARBA" id="ARBA00007228"/>
    </source>
</evidence>
<keyword evidence="3 5" id="KW-0808">Transferase</keyword>
<dbReference type="CDD" id="cd18095">
    <property type="entry name" value="SpoU-like_rRNA-MTase"/>
    <property type="match status" value="1"/>
</dbReference>
<dbReference type="SUPFAM" id="SSF55315">
    <property type="entry name" value="L30e-like"/>
    <property type="match status" value="1"/>
</dbReference>
<dbReference type="GO" id="GO:0006396">
    <property type="term" value="P:RNA processing"/>
    <property type="evidence" value="ECO:0007669"/>
    <property type="project" value="InterPro"/>
</dbReference>
<dbReference type="InterPro" id="IPR029028">
    <property type="entry name" value="Alpha/beta_knot_MTases"/>
</dbReference>
<dbReference type="Gene3D" id="3.40.1280.10">
    <property type="match status" value="1"/>
</dbReference>
<comment type="similarity">
    <text evidence="1">Belongs to the class IV-like SAM-binding methyltransferase superfamily. RNA methyltransferase TrmH family.</text>
</comment>
<organism evidence="5 6">
    <name type="scientific">Anaerotruncus massiliensis</name>
    <name type="common">ex Liu et al. 2021</name>
    <dbReference type="NCBI Taxonomy" id="2321404"/>
    <lineage>
        <taxon>Bacteria</taxon>
        <taxon>Bacillati</taxon>
        <taxon>Bacillota</taxon>
        <taxon>Clostridia</taxon>
        <taxon>Eubacteriales</taxon>
        <taxon>Oscillospiraceae</taxon>
        <taxon>Anaerotruncus</taxon>
    </lineage>
</organism>
<evidence type="ECO:0000256" key="2">
    <source>
        <dbReference type="ARBA" id="ARBA00022603"/>
    </source>
</evidence>
<dbReference type="InterPro" id="IPR001537">
    <property type="entry name" value="SpoU_MeTrfase"/>
</dbReference>
<dbReference type="PANTHER" id="PTHR43191:SF2">
    <property type="entry name" value="RRNA METHYLTRANSFERASE 3, MITOCHONDRIAL"/>
    <property type="match status" value="1"/>
</dbReference>
<dbReference type="GO" id="GO:0005737">
    <property type="term" value="C:cytoplasm"/>
    <property type="evidence" value="ECO:0007669"/>
    <property type="project" value="UniProtKB-ARBA"/>
</dbReference>
<dbReference type="InterPro" id="IPR053888">
    <property type="entry name" value="MRM3-like_sub_bind"/>
</dbReference>
<reference evidence="5 6" key="1">
    <citation type="submission" date="2018-10" db="EMBL/GenBank/DDBJ databases">
        <title>Anaerotruncus faecis sp. nov., isolated from human feces.</title>
        <authorList>
            <person name="Wang Y.-J."/>
        </authorList>
    </citation>
    <scope>NUCLEOTIDE SEQUENCE [LARGE SCALE GENOMIC DNA]</scope>
    <source>
        <strain evidence="5 6">22A2-44</strain>
    </source>
</reference>
<proteinExistence type="inferred from homology"/>
<evidence type="ECO:0000313" key="5">
    <source>
        <dbReference type="EMBL" id="RLL14642.1"/>
    </source>
</evidence>
<dbReference type="InterPro" id="IPR029064">
    <property type="entry name" value="Ribosomal_eL30-like_sf"/>
</dbReference>
<dbReference type="GO" id="GO:0008173">
    <property type="term" value="F:RNA methyltransferase activity"/>
    <property type="evidence" value="ECO:0007669"/>
    <property type="project" value="InterPro"/>
</dbReference>
<dbReference type="Proteomes" id="UP000276301">
    <property type="component" value="Unassembled WGS sequence"/>
</dbReference>
<dbReference type="GO" id="GO:0003723">
    <property type="term" value="F:RNA binding"/>
    <property type="evidence" value="ECO:0007669"/>
    <property type="project" value="InterPro"/>
</dbReference>
<dbReference type="InterPro" id="IPR029026">
    <property type="entry name" value="tRNA_m1G_MTases_N"/>
</dbReference>
<dbReference type="InterPro" id="IPR051259">
    <property type="entry name" value="rRNA_Methyltransferase"/>
</dbReference>
<keyword evidence="6" id="KW-1185">Reference proteome</keyword>
<keyword evidence="2 5" id="KW-0489">Methyltransferase</keyword>
<dbReference type="RefSeq" id="WP_121585724.1">
    <property type="nucleotide sequence ID" value="NZ_DBGFRH010000068.1"/>
</dbReference>
<dbReference type="PANTHER" id="PTHR43191">
    <property type="entry name" value="RRNA METHYLTRANSFERASE 3"/>
    <property type="match status" value="1"/>
</dbReference>
<name>A0A498CU75_9FIRM</name>
<evidence type="ECO:0000256" key="3">
    <source>
        <dbReference type="ARBA" id="ARBA00022679"/>
    </source>
</evidence>
<sequence length="265" mass="27856">MAEKEITSRQSPSVKRYVRLAGSRRARYEERLFVTEGAKLTGEAFAAGYFPVELFAAEEAFESAFDTLSPIALAAETFCRITPAVADKLAQSVSPQGVFGVFRMLDNGTQPVKISSNGKFLLLSSLQDPGNLGTILRTAAAFGVGGVLLSDDCPDLYSPKVLRASMGGVFRVPAAVTDDLGGWIDALKAAGVPVWAAALRRDAKTLREVSLGEGGCAVVIGNEGGGLADGVIGRCTGSLVIPMEPGSESLNAAMAAGVFLWEMYR</sequence>
<dbReference type="InterPro" id="IPR013123">
    <property type="entry name" value="SpoU_subst-bd"/>
</dbReference>
<dbReference type="GO" id="GO:0032259">
    <property type="term" value="P:methylation"/>
    <property type="evidence" value="ECO:0007669"/>
    <property type="project" value="UniProtKB-KW"/>
</dbReference>
<accession>A0A498CU75</accession>
<feature type="domain" description="RNA 2-O ribose methyltransferase substrate binding" evidence="4">
    <location>
        <begin position="34"/>
        <end position="108"/>
    </location>
</feature>